<comment type="subcellular location">
    <subcellularLocation>
        <location evidence="1">Nucleus</location>
        <location evidence="1">Nucleolus</location>
    </subcellularLocation>
</comment>
<dbReference type="Proteomes" id="UP000183567">
    <property type="component" value="Unassembled WGS sequence"/>
</dbReference>
<dbReference type="InterPro" id="IPR011990">
    <property type="entry name" value="TPR-like_helical_dom_sf"/>
</dbReference>
<gene>
    <name evidence="8" type="ORF">AZE42_03907</name>
</gene>
<dbReference type="SMART" id="SM00386">
    <property type="entry name" value="HAT"/>
    <property type="match status" value="4"/>
</dbReference>
<evidence type="ECO:0000256" key="1">
    <source>
        <dbReference type="ARBA" id="ARBA00004604"/>
    </source>
</evidence>
<feature type="region of interest" description="Disordered" evidence="6">
    <location>
        <begin position="463"/>
        <end position="494"/>
    </location>
</feature>
<dbReference type="GO" id="GO:0034388">
    <property type="term" value="C:Pwp2p-containing subcomplex of 90S preribosome"/>
    <property type="evidence" value="ECO:0007669"/>
    <property type="project" value="TreeGrafter"/>
</dbReference>
<dbReference type="SUPFAM" id="SSF48452">
    <property type="entry name" value="TPR-like"/>
    <property type="match status" value="1"/>
</dbReference>
<proteinExistence type="inferred from homology"/>
<dbReference type="STRING" id="180088.A0A1J8R6S1"/>
<dbReference type="GO" id="GO:0000462">
    <property type="term" value="P:maturation of SSU-rRNA from tricistronic rRNA transcript (SSU-rRNA, 5.8S rRNA, LSU-rRNA)"/>
    <property type="evidence" value="ECO:0007669"/>
    <property type="project" value="InterPro"/>
</dbReference>
<evidence type="ECO:0000256" key="3">
    <source>
        <dbReference type="ARBA" id="ARBA00022552"/>
    </source>
</evidence>
<name>A0A1J8R6S1_9AGAM</name>
<keyword evidence="4" id="KW-0677">Repeat</keyword>
<evidence type="ECO:0000256" key="2">
    <source>
        <dbReference type="ARBA" id="ARBA00010734"/>
    </source>
</evidence>
<dbReference type="OrthoDB" id="544685at2759"/>
<dbReference type="GO" id="GO:0032040">
    <property type="term" value="C:small-subunit processome"/>
    <property type="evidence" value="ECO:0007669"/>
    <property type="project" value="TreeGrafter"/>
</dbReference>
<dbReference type="InterPro" id="IPR003107">
    <property type="entry name" value="HAT"/>
</dbReference>
<feature type="compositionally biased region" description="Low complexity" evidence="6">
    <location>
        <begin position="465"/>
        <end position="485"/>
    </location>
</feature>
<reference evidence="8 9" key="1">
    <citation type="submission" date="2016-03" db="EMBL/GenBank/DDBJ databases">
        <title>Comparative genomics of the ectomycorrhizal sister species Rhizopogon vinicolor and Rhizopogon vesiculosus (Basidiomycota: Boletales) reveals a divergence of the mating type B locus.</title>
        <authorList>
            <person name="Mujic A.B."/>
            <person name="Kuo A."/>
            <person name="Tritt A."/>
            <person name="Lipzen A."/>
            <person name="Chen C."/>
            <person name="Johnson J."/>
            <person name="Sharma A."/>
            <person name="Barry K."/>
            <person name="Grigoriev I.V."/>
            <person name="Spatafora J.W."/>
        </authorList>
    </citation>
    <scope>NUCLEOTIDE SEQUENCE [LARGE SCALE GENOMIC DNA]</scope>
    <source>
        <strain evidence="8 9">AM-OR11-056</strain>
    </source>
</reference>
<evidence type="ECO:0000313" key="9">
    <source>
        <dbReference type="Proteomes" id="UP000183567"/>
    </source>
</evidence>
<sequence length="1163" mass="126604">MAHPSLLSVVHDVLEQSAPVQPTEPAHPLSITYSTVTAQLGAILNTTRHLNHALSQLNDLPLGENATKLVALMKEHTALISSINQSTSASMSLSSLVRGGNRAIYPDTSPPNPAKIAEWGRDLGMEAFVDGSTTVLAGKVLVLDIDLNDHVAVKTSFANSNNNTGNTSAAPELDAFLVREVTRWIHAAKCASGIDMISGHSKEDPAIEAARRSREIQQHFRYLMMLDALAAAENEKGLRWFMEPTVVADHIRKQVAAYDYSFLLFILLLTHDIQSSPQTQTLDKLLTQHALPLPFLVTPSLSFLVWLSPRAYLQILRSSSPSKQSSLWNIDIPIAHLKSSLQDIPEDVTIATLKLVPSTEVASPKINSSDASGDHLLLTAPSHMWVLDFTAKSPKNGVVMSQNRMRVIQEIVESHAIDLNSGIGNMSNMASMPSLGGMNFGEFGVPSQLNGGCGGAVTKITEWHPSTTTSSPSSAPGTRISPPESSSEERKSSLASIGGKCHLDYAVGILQWSPEHEQQPHQRQSTVAQGMQSEDAVSSDLLASVLAGTVTPQSIPVNVYLPSNALPPLSQPVDPFTSQHSGIGVAPPASAGSSSGASLFGPGDLEMDMEIPGLSMSMGGSVDMDLGMDLTTPADPMRQRRGQGTCPPPVIVLSSPRPVRGSGLIEIRITLAGGHGSAVGENAVHVEASPGVEISYMPDVVRRGGVWGLPGRVWNKFYREAAVHRTSKMERVQFQQEQMLAELKDLVQKSLFTQSEVKQIVKKRTQFETALVRRIPKKSDFLRYAAYEMNLEQLRRKRVERLKLEKTASSISDYALVRRQFQIFERALKKFKSDVGLWIQYIQVAKREGARTLVGRITARALQLHPKTPALYIIAASHELNHMSPSAARALLQRGLRLNADSVDMWREYVRMEMNFVEGMRRRWTVLGIHEENNSVGEAEMIAEKHLEPIVDDGPGEVLAVETGIKPPEEVAAEKGGDEGERARQAIMDGAIVKSVISSAAKALPRLSLFSALEVLIRSYPCQERLRTALLDHLYSDLKDTLPSDPQAVKMLATRKLRELPSQGDGDDSDLAEGEEFVDALQCANESLSTAVGTNSSGMADVYVEFIEEWCRLPTLDPSLRAYLVASLKKISRQPDASPSLRAAHLRLALPSQGAPGIITTSN</sequence>
<dbReference type="AlphaFoldDB" id="A0A1J8R6S1"/>
<dbReference type="Gene3D" id="1.25.40.10">
    <property type="entry name" value="Tetratricopeptide repeat domain"/>
    <property type="match status" value="1"/>
</dbReference>
<keyword evidence="5" id="KW-0539">Nucleus</keyword>
<organism evidence="8 9">
    <name type="scientific">Rhizopogon vesiculosus</name>
    <dbReference type="NCBI Taxonomy" id="180088"/>
    <lineage>
        <taxon>Eukaryota</taxon>
        <taxon>Fungi</taxon>
        <taxon>Dikarya</taxon>
        <taxon>Basidiomycota</taxon>
        <taxon>Agaricomycotina</taxon>
        <taxon>Agaricomycetes</taxon>
        <taxon>Agaricomycetidae</taxon>
        <taxon>Boletales</taxon>
        <taxon>Suillineae</taxon>
        <taxon>Rhizopogonaceae</taxon>
        <taxon>Rhizopogon</taxon>
    </lineage>
</organism>
<protein>
    <recommendedName>
        <fullName evidence="7">U3 small nucleolar RNA-associated protein 6 N-terminal domain-containing protein</fullName>
    </recommendedName>
</protein>
<dbReference type="PANTHER" id="PTHR23271:SF1">
    <property type="entry name" value="U3 SMALL NUCLEOLAR RNA-ASSOCIATED PROTEIN 6 HOMOLOG"/>
    <property type="match status" value="1"/>
</dbReference>
<evidence type="ECO:0000256" key="5">
    <source>
        <dbReference type="ARBA" id="ARBA00023242"/>
    </source>
</evidence>
<dbReference type="GO" id="GO:0030515">
    <property type="term" value="F:snoRNA binding"/>
    <property type="evidence" value="ECO:0007669"/>
    <property type="project" value="InterPro"/>
</dbReference>
<dbReference type="PANTHER" id="PTHR23271">
    <property type="entry name" value="HEPATOCELLULAR CARCINOMA-ASSOCIATED ANTIGEN 66"/>
    <property type="match status" value="1"/>
</dbReference>
<feature type="domain" description="U3 small nucleolar RNA-associated protein 6 N-terminal" evidence="7">
    <location>
        <begin position="737"/>
        <end position="819"/>
    </location>
</feature>
<evidence type="ECO:0000259" key="7">
    <source>
        <dbReference type="Pfam" id="PF08640"/>
    </source>
</evidence>
<dbReference type="InterPro" id="IPR055347">
    <property type="entry name" value="UTP6_N"/>
</dbReference>
<comment type="caution">
    <text evidence="8">The sequence shown here is derived from an EMBL/GenBank/DDBJ whole genome shotgun (WGS) entry which is preliminary data.</text>
</comment>
<evidence type="ECO:0000256" key="4">
    <source>
        <dbReference type="ARBA" id="ARBA00022737"/>
    </source>
</evidence>
<keyword evidence="9" id="KW-1185">Reference proteome</keyword>
<dbReference type="InterPro" id="IPR013949">
    <property type="entry name" value="Utp6"/>
</dbReference>
<comment type="similarity">
    <text evidence="2">Belongs to the UTP6 family.</text>
</comment>
<dbReference type="Pfam" id="PF08640">
    <property type="entry name" value="U3_assoc_6"/>
    <property type="match status" value="1"/>
</dbReference>
<dbReference type="EMBL" id="LVVM01001996">
    <property type="protein sequence ID" value="OJA17466.1"/>
    <property type="molecule type" value="Genomic_DNA"/>
</dbReference>
<evidence type="ECO:0000313" key="8">
    <source>
        <dbReference type="EMBL" id="OJA17466.1"/>
    </source>
</evidence>
<evidence type="ECO:0000256" key="6">
    <source>
        <dbReference type="SAM" id="MobiDB-lite"/>
    </source>
</evidence>
<keyword evidence="3" id="KW-0698">rRNA processing</keyword>
<accession>A0A1J8R6S1</accession>